<organism evidence="4 5">
    <name type="scientific">Porites lobata</name>
    <dbReference type="NCBI Taxonomy" id="104759"/>
    <lineage>
        <taxon>Eukaryota</taxon>
        <taxon>Metazoa</taxon>
        <taxon>Cnidaria</taxon>
        <taxon>Anthozoa</taxon>
        <taxon>Hexacorallia</taxon>
        <taxon>Scleractinia</taxon>
        <taxon>Fungiina</taxon>
        <taxon>Poritidae</taxon>
        <taxon>Porites</taxon>
    </lineage>
</organism>
<dbReference type="PANTHER" id="PTHR10887">
    <property type="entry name" value="DNA2/NAM7 HELICASE FAMILY"/>
    <property type="match status" value="1"/>
</dbReference>
<feature type="region of interest" description="Disordered" evidence="1">
    <location>
        <begin position="859"/>
        <end position="896"/>
    </location>
</feature>
<dbReference type="Gene3D" id="3.40.50.300">
    <property type="entry name" value="P-loop containing nucleotide triphosphate hydrolases"/>
    <property type="match status" value="3"/>
</dbReference>
<gene>
    <name evidence="4" type="ORF">PLOB_00044009</name>
</gene>
<feature type="compositionally biased region" description="Basic and acidic residues" evidence="1">
    <location>
        <begin position="1424"/>
        <end position="1438"/>
    </location>
</feature>
<evidence type="ECO:0000259" key="2">
    <source>
        <dbReference type="Pfam" id="PF13086"/>
    </source>
</evidence>
<feature type="domain" description="DNA2/NAM7 helicase helicase" evidence="2">
    <location>
        <begin position="650"/>
        <end position="1077"/>
    </location>
</feature>
<dbReference type="InterPro" id="IPR041677">
    <property type="entry name" value="DNA2/NAM7_AAA_11"/>
</dbReference>
<dbReference type="SUPFAM" id="SSF52540">
    <property type="entry name" value="P-loop containing nucleoside triphosphate hydrolases"/>
    <property type="match status" value="1"/>
</dbReference>
<feature type="compositionally biased region" description="Polar residues" evidence="1">
    <location>
        <begin position="1640"/>
        <end position="1651"/>
    </location>
</feature>
<dbReference type="Pfam" id="PF13087">
    <property type="entry name" value="AAA_12"/>
    <property type="match status" value="1"/>
</dbReference>
<protein>
    <recommendedName>
        <fullName evidence="6">Helicase with zinc finger</fullName>
    </recommendedName>
</protein>
<dbReference type="InterPro" id="IPR027417">
    <property type="entry name" value="P-loop_NTPase"/>
</dbReference>
<dbReference type="InterPro" id="IPR047187">
    <property type="entry name" value="SF1_C_Upf1"/>
</dbReference>
<feature type="compositionally biased region" description="Polar residues" evidence="1">
    <location>
        <begin position="1661"/>
        <end position="1670"/>
    </location>
</feature>
<dbReference type="Pfam" id="PF13086">
    <property type="entry name" value="AAA_11"/>
    <property type="match status" value="1"/>
</dbReference>
<reference evidence="4 5" key="1">
    <citation type="submission" date="2022-05" db="EMBL/GenBank/DDBJ databases">
        <authorList>
            <consortium name="Genoscope - CEA"/>
            <person name="William W."/>
        </authorList>
    </citation>
    <scope>NUCLEOTIDE SEQUENCE [LARGE SCALE GENOMIC DNA]</scope>
</reference>
<feature type="compositionally biased region" description="Basic and acidic residues" evidence="1">
    <location>
        <begin position="1447"/>
        <end position="1480"/>
    </location>
</feature>
<sequence length="1824" mass="205780">ICNNPFLSGTLEKNFQDFLTDVRVPVGFTDDYKLEPHHTTYKFRHKLVKTFIDKKKYEDFRLTDNSHFNQFFDELKQFAELSETEGSFSDFDLEQTVRLQKIDLFEENVKVQGVVVCKFSKKAKVCVLIKRKDLCRGQTGSFSLSEVFVDLREEDDTGHEGFHLKLAVGDIVEVTKCRRKEGTALEPEIVKCYSLSDTQIEVFLRHLSNFAQDSGSSATRIEITRFSAAWEYILNLSKEKYTDKMIVQIFEIINKISTVVPMSPTVSAIVQEFQQSILFGSVVPGYINKVTGKTSHLSMVQQTLEHVITAVPASGLQVLPMATDLAHNLVKGSSSSEREAKECGHSAIAFLSKMCSIIASEVPGAQKDVDKLPWKELSLIPVTEEIFRPSLKTSDLPVIREKGNYESEEDYLNTYFRLLREECFYKLRKGISEFVEYGQASSSKDLTMYRVSLRGCSTRHENSPTVMLITLEYELPDSKEGRESENVEWLMHGSLLCISLDGFFEEPVWAVVEKHFADERLVGITLCEKGNTMSEPQFIAKMQELKNKKIRAFMAESQTFYVSYAPAMEILQHRDHVPFKEFLVYPDSRQQVDPPEYIGKIKHPPNWEIIYKKEALAKFSREDVSPSNYSLTKDFEDLRLNISSSEAKPDETQLTAIAMALKHRVILIQGPPGTGKSFVGVTLVQLLLSMNVPQDHGPILVVTYKNHALDNFLKECLRKVSSPDLKIVRVGRWSEEAGDELKKCLLREVYVNRKPVLYNQKRKVLGQIWALQPKVREAFEKLRTSSRFSADMFLKEASEEQLKSLVVGSKQGKIADEELEKLISKQSISKNQAKLKELVENALIDWLPSQKLFDRFSGEKKKVAQGNRPAESGQQKRKEETDQQENPNDARDPSVEQKERLLALDEEIADEEDQSITKEEESSSKSQVPLSVQCLRSLVCLDDAELRPYEDILNESKIWELEEHRRVQFVYVLQSKYFSKASSEFKNVSRAYLQLHHQLKEVRNQQDIEVMKRCHVIGMTVTGATMRANLLADIKPSVVIVEEAAEILEGQLVAVIPPTVQHLIMIGDHKQLKPMVHYHRLKKHHHLDLSMFERLWNCRLPCKQLGFQCRMRDEFVDLLRELKIYDNLQTHKQLVENNVRPACVESSMYFWTHTKWEGEASHSKRNSREAEEITRVAKFFCQEGEVHPAKITVLCSYRGQASVKEIESHFRSTEITALEDIKVTTIDSFQGQENDIILVSLVRSNKEGVIGYLASMDRLCVAISRARCGLYLFGNHAHLSQKSKKGWKIVSDFMRKRKQLGCRFPFRSSVDSVILGDEILMLKAFFFYLPAGGNVINVNAQQAFLNVGGAASANTINAPRDPSLIASSPPQSGIRLPSQIPGKTPVQDPRSPLPVVMSPFGTGTPRSNTQDARSPTQATSGGEKSLDGEDEKLKERPVQESANPPKDSTDESLKHLAGEQVFEEKPVQEIEDVTKDEKIQQPKFGPEDSLQEGFEEFDKEKPLQETEQTGKNQTVGEQSLQHFEEFEKEKPVQETKEPGKYDTGGDQSLKSLEDTEKQKPFKESPGNETEGLSERKPLQETANSAVKTKSTVEEEVRLTQETVSPIKGLTEESDQVKSESLQETGKPSQRQDAEGENTEEIQTGNDVSSVDNPDVKRPKQETASSEANSDSLKEGSVPTQETMAAGKGPFEESGLEVGVKVQPTDDSIEPKQETASPDKESDSLNEEVVPTQETTAAGKGPFEEYGVEVGVKAHPTDEVHDNLPPAENPESIQSKQETASSEVETDNLKEEVVPTQETMAAGKGPFEESGLEVGVKAHPTDEKE</sequence>
<comment type="caution">
    <text evidence="4">The sequence shown here is derived from an EMBL/GenBank/DDBJ whole genome shotgun (WGS) entry which is preliminary data.</text>
</comment>
<evidence type="ECO:0000259" key="3">
    <source>
        <dbReference type="Pfam" id="PF13087"/>
    </source>
</evidence>
<keyword evidence="5" id="KW-1185">Reference proteome</keyword>
<feature type="compositionally biased region" description="Basic and acidic residues" evidence="1">
    <location>
        <begin position="1551"/>
        <end position="1562"/>
    </location>
</feature>
<evidence type="ECO:0000313" key="4">
    <source>
        <dbReference type="EMBL" id="CAH3144177.1"/>
    </source>
</evidence>
<feature type="compositionally biased region" description="Polar residues" evidence="1">
    <location>
        <begin position="1618"/>
        <end position="1630"/>
    </location>
</feature>
<feature type="compositionally biased region" description="Polar residues" evidence="1">
    <location>
        <begin position="1404"/>
        <end position="1422"/>
    </location>
</feature>
<feature type="region of interest" description="Disordered" evidence="1">
    <location>
        <begin position="1361"/>
        <end position="1824"/>
    </location>
</feature>
<name>A0ABN8PJ53_9CNID</name>
<dbReference type="PANTHER" id="PTHR10887:SF341">
    <property type="entry name" value="NFX1-TYPE ZINC FINGER-CONTAINING PROTEIN 1"/>
    <property type="match status" value="1"/>
</dbReference>
<proteinExistence type="predicted"/>
<evidence type="ECO:0000256" key="1">
    <source>
        <dbReference type="SAM" id="MobiDB-lite"/>
    </source>
</evidence>
<feature type="non-terminal residue" evidence="4">
    <location>
        <position position="1"/>
    </location>
</feature>
<accession>A0ABN8PJ53</accession>
<dbReference type="InterPro" id="IPR041679">
    <property type="entry name" value="DNA2/NAM7-like_C"/>
</dbReference>
<feature type="compositionally biased region" description="Polar residues" evidence="1">
    <location>
        <begin position="1580"/>
        <end position="1589"/>
    </location>
</feature>
<dbReference type="Proteomes" id="UP001159405">
    <property type="component" value="Unassembled WGS sequence"/>
</dbReference>
<evidence type="ECO:0000313" key="5">
    <source>
        <dbReference type="Proteomes" id="UP001159405"/>
    </source>
</evidence>
<feature type="compositionally biased region" description="Basic and acidic residues" evidence="1">
    <location>
        <begin position="1522"/>
        <end position="1540"/>
    </location>
</feature>
<feature type="compositionally biased region" description="Polar residues" evidence="1">
    <location>
        <begin position="1505"/>
        <end position="1521"/>
    </location>
</feature>
<dbReference type="InterPro" id="IPR045055">
    <property type="entry name" value="DNA2/NAM7-like"/>
</dbReference>
<feature type="compositionally biased region" description="Basic and acidic residues" evidence="1">
    <location>
        <begin position="1708"/>
        <end position="1722"/>
    </location>
</feature>
<feature type="compositionally biased region" description="Polar residues" evidence="1">
    <location>
        <begin position="1770"/>
        <end position="1782"/>
    </location>
</feature>
<feature type="domain" description="DNA2/NAM7 helicase-like C-terminal" evidence="3">
    <location>
        <begin position="1087"/>
        <end position="1276"/>
    </location>
</feature>
<dbReference type="EMBL" id="CALNXK010000073">
    <property type="protein sequence ID" value="CAH3144177.1"/>
    <property type="molecule type" value="Genomic_DNA"/>
</dbReference>
<evidence type="ECO:0008006" key="6">
    <source>
        <dbReference type="Google" id="ProtNLM"/>
    </source>
</evidence>
<dbReference type="CDD" id="cd18808">
    <property type="entry name" value="SF1_C_Upf1"/>
    <property type="match status" value="1"/>
</dbReference>